<keyword evidence="6" id="KW-1185">Reference proteome</keyword>
<keyword evidence="1" id="KW-0813">Transport</keyword>
<protein>
    <submittedName>
        <fullName evidence="5">ABC transporter ATP-binding protein</fullName>
    </submittedName>
</protein>
<proteinExistence type="predicted"/>
<dbReference type="InterPro" id="IPR003593">
    <property type="entry name" value="AAA+_ATPase"/>
</dbReference>
<dbReference type="PROSITE" id="PS50893">
    <property type="entry name" value="ABC_TRANSPORTER_2"/>
    <property type="match status" value="1"/>
</dbReference>
<dbReference type="EMBL" id="JBHSHC010000116">
    <property type="protein sequence ID" value="MFC4769072.1"/>
    <property type="molecule type" value="Genomic_DNA"/>
</dbReference>
<dbReference type="CDD" id="cd03219">
    <property type="entry name" value="ABC_Mj1267_LivG_branched"/>
    <property type="match status" value="1"/>
</dbReference>
<evidence type="ECO:0000256" key="3">
    <source>
        <dbReference type="ARBA" id="ARBA00022840"/>
    </source>
</evidence>
<evidence type="ECO:0000313" key="6">
    <source>
        <dbReference type="Proteomes" id="UP001596002"/>
    </source>
</evidence>
<dbReference type="PANTHER" id="PTHR45772:SF7">
    <property type="entry name" value="AMINO ACID ABC TRANSPORTER ATP-BINDING PROTEIN"/>
    <property type="match status" value="1"/>
</dbReference>
<dbReference type="RefSeq" id="WP_380027176.1">
    <property type="nucleotide sequence ID" value="NZ_JBHSHC010000116.1"/>
</dbReference>
<dbReference type="SUPFAM" id="SSF52540">
    <property type="entry name" value="P-loop containing nucleoside triphosphate hydrolases"/>
    <property type="match status" value="1"/>
</dbReference>
<keyword evidence="3 5" id="KW-0067">ATP-binding</keyword>
<keyword evidence="2" id="KW-0547">Nucleotide-binding</keyword>
<dbReference type="InterPro" id="IPR051120">
    <property type="entry name" value="ABC_AA/LPS_Transport"/>
</dbReference>
<gene>
    <name evidence="5" type="ORF">ACFO8Q_17210</name>
</gene>
<evidence type="ECO:0000256" key="1">
    <source>
        <dbReference type="ARBA" id="ARBA00022448"/>
    </source>
</evidence>
<organism evidence="5 6">
    <name type="scientific">Effusibacillus consociatus</name>
    <dbReference type="NCBI Taxonomy" id="1117041"/>
    <lineage>
        <taxon>Bacteria</taxon>
        <taxon>Bacillati</taxon>
        <taxon>Bacillota</taxon>
        <taxon>Bacilli</taxon>
        <taxon>Bacillales</taxon>
        <taxon>Alicyclobacillaceae</taxon>
        <taxon>Effusibacillus</taxon>
    </lineage>
</organism>
<accession>A0ABV9Q6E6</accession>
<comment type="caution">
    <text evidence="5">The sequence shown here is derived from an EMBL/GenBank/DDBJ whole genome shotgun (WGS) entry which is preliminary data.</text>
</comment>
<evidence type="ECO:0000313" key="5">
    <source>
        <dbReference type="EMBL" id="MFC4769072.1"/>
    </source>
</evidence>
<dbReference type="PANTHER" id="PTHR45772">
    <property type="entry name" value="CONSERVED COMPONENT OF ABC TRANSPORTER FOR NATURAL AMINO ACIDS-RELATED"/>
    <property type="match status" value="1"/>
</dbReference>
<dbReference type="Gene3D" id="3.40.50.300">
    <property type="entry name" value="P-loop containing nucleotide triphosphate hydrolases"/>
    <property type="match status" value="1"/>
</dbReference>
<dbReference type="PROSITE" id="PS00211">
    <property type="entry name" value="ABC_TRANSPORTER_1"/>
    <property type="match status" value="1"/>
</dbReference>
<feature type="domain" description="ABC transporter" evidence="4">
    <location>
        <begin position="2"/>
        <end position="247"/>
    </location>
</feature>
<reference evidence="6" key="1">
    <citation type="journal article" date="2019" name="Int. J. Syst. Evol. Microbiol.">
        <title>The Global Catalogue of Microorganisms (GCM) 10K type strain sequencing project: providing services to taxonomists for standard genome sequencing and annotation.</title>
        <authorList>
            <consortium name="The Broad Institute Genomics Platform"/>
            <consortium name="The Broad Institute Genome Sequencing Center for Infectious Disease"/>
            <person name="Wu L."/>
            <person name="Ma J."/>
        </authorList>
    </citation>
    <scope>NUCLEOTIDE SEQUENCE [LARGE SCALE GENOMIC DNA]</scope>
    <source>
        <strain evidence="6">WYCCWR 12678</strain>
    </source>
</reference>
<dbReference type="Proteomes" id="UP001596002">
    <property type="component" value="Unassembled WGS sequence"/>
</dbReference>
<dbReference type="Pfam" id="PF00005">
    <property type="entry name" value="ABC_tran"/>
    <property type="match status" value="1"/>
</dbReference>
<evidence type="ECO:0000256" key="2">
    <source>
        <dbReference type="ARBA" id="ARBA00022741"/>
    </source>
</evidence>
<dbReference type="InterPro" id="IPR027417">
    <property type="entry name" value="P-loop_NTPase"/>
</dbReference>
<name>A0ABV9Q6E6_9BACL</name>
<dbReference type="InterPro" id="IPR003439">
    <property type="entry name" value="ABC_transporter-like_ATP-bd"/>
</dbReference>
<dbReference type="InterPro" id="IPR017871">
    <property type="entry name" value="ABC_transporter-like_CS"/>
</dbReference>
<dbReference type="InterPro" id="IPR032823">
    <property type="entry name" value="BCA_ABC_TP_C"/>
</dbReference>
<dbReference type="Pfam" id="PF12399">
    <property type="entry name" value="BCA_ABC_TP_C"/>
    <property type="match status" value="1"/>
</dbReference>
<sequence>MLTIEGISKRFGGLQVIKNLALTVKEGTITGVIGPNGAGKTTLFNMITGIYPVDSGRILFQDKTISGLAPVSITRMGIGRTFQNIRLFPHMSVRENIRIAQSAQLIVGVRSLWPFFQREKEKRLACEVEQLLSLLSLEDKADTLASALSYGDQRRLEIARAMATGAKFLLLDEPAAGMNPEESRQLSSTLLQLKKQGYTFLLIEHDMSVIMEICDHIVVLNFGEKIAEGTPKEIQDHPAVLEAYLGKEESA</sequence>
<evidence type="ECO:0000259" key="4">
    <source>
        <dbReference type="PROSITE" id="PS50893"/>
    </source>
</evidence>
<dbReference type="SMART" id="SM00382">
    <property type="entry name" value="AAA"/>
    <property type="match status" value="1"/>
</dbReference>
<dbReference type="GO" id="GO:0005524">
    <property type="term" value="F:ATP binding"/>
    <property type="evidence" value="ECO:0007669"/>
    <property type="project" value="UniProtKB-KW"/>
</dbReference>